<feature type="compositionally biased region" description="Polar residues" evidence="1">
    <location>
        <begin position="33"/>
        <end position="55"/>
    </location>
</feature>
<dbReference type="AlphaFoldDB" id="A0A1B0AP22"/>
<sequence length="265" mass="29427">MDSHDYKQQSESVVNDALEWRALDLVERKANKSACSPTQSQNIPTTKPATNSPITTEMAGQCRNETVQEAQDIIEHVTNLIKSMRGHVMALIKNMNELETDILTSSDDSDEASLNSKNFSISGIDLNNNAHKLTFPDVGSQTPTYMINEWSVPVKNENVNDTSRPREFIQEAKNAVRSWKSQIEASKRILDAAVKNALLNSNLKSNILSHSRAYPSNNAEKSYPILTLTKAGVNSNIEKFISPPAAKISENIATNELRAQLPEQF</sequence>
<protein>
    <submittedName>
        <fullName evidence="2">Uncharacterized protein</fullName>
    </submittedName>
</protein>
<proteinExistence type="predicted"/>
<dbReference type="VEuPathDB" id="VectorBase:GPPI003447"/>
<dbReference type="EMBL" id="JXJN01001119">
    <property type="status" value="NOT_ANNOTATED_CDS"/>
    <property type="molecule type" value="Genomic_DNA"/>
</dbReference>
<reference evidence="3" key="1">
    <citation type="submission" date="2015-01" db="EMBL/GenBank/DDBJ databases">
        <authorList>
            <person name="Aksoy S."/>
            <person name="Warren W."/>
            <person name="Wilson R.K."/>
        </authorList>
    </citation>
    <scope>NUCLEOTIDE SEQUENCE [LARGE SCALE GENOMIC DNA]</scope>
    <source>
        <strain evidence="3">IAEA</strain>
    </source>
</reference>
<reference evidence="2" key="2">
    <citation type="submission" date="2020-05" db="UniProtKB">
        <authorList>
            <consortium name="EnsemblMetazoa"/>
        </authorList>
    </citation>
    <scope>IDENTIFICATION</scope>
    <source>
        <strain evidence="2">IAEA</strain>
    </source>
</reference>
<name>A0A1B0AP22_9MUSC</name>
<evidence type="ECO:0000313" key="3">
    <source>
        <dbReference type="Proteomes" id="UP000092460"/>
    </source>
</evidence>
<accession>A0A1B0AP22</accession>
<dbReference type="EnsemblMetazoa" id="GPPI003447-RA">
    <property type="protein sequence ID" value="GPPI003447-PA"/>
    <property type="gene ID" value="GPPI003447"/>
</dbReference>
<evidence type="ECO:0000256" key="1">
    <source>
        <dbReference type="SAM" id="MobiDB-lite"/>
    </source>
</evidence>
<evidence type="ECO:0000313" key="2">
    <source>
        <dbReference type="EnsemblMetazoa" id="GPPI003447-PA"/>
    </source>
</evidence>
<keyword evidence="3" id="KW-1185">Reference proteome</keyword>
<feature type="region of interest" description="Disordered" evidence="1">
    <location>
        <begin position="31"/>
        <end position="55"/>
    </location>
</feature>
<organism evidence="2 3">
    <name type="scientific">Glossina palpalis gambiensis</name>
    <dbReference type="NCBI Taxonomy" id="67801"/>
    <lineage>
        <taxon>Eukaryota</taxon>
        <taxon>Metazoa</taxon>
        <taxon>Ecdysozoa</taxon>
        <taxon>Arthropoda</taxon>
        <taxon>Hexapoda</taxon>
        <taxon>Insecta</taxon>
        <taxon>Pterygota</taxon>
        <taxon>Neoptera</taxon>
        <taxon>Endopterygota</taxon>
        <taxon>Diptera</taxon>
        <taxon>Brachycera</taxon>
        <taxon>Muscomorpha</taxon>
        <taxon>Hippoboscoidea</taxon>
        <taxon>Glossinidae</taxon>
        <taxon>Glossina</taxon>
    </lineage>
</organism>
<dbReference type="Proteomes" id="UP000092460">
    <property type="component" value="Unassembled WGS sequence"/>
</dbReference>